<gene>
    <name evidence="1" type="ORF">Egran_00003</name>
</gene>
<protein>
    <submittedName>
        <fullName evidence="1">Uncharacterized protein</fullName>
    </submittedName>
</protein>
<keyword evidence="2" id="KW-1185">Reference proteome</keyword>
<reference evidence="1 2" key="1">
    <citation type="journal article" date="2015" name="Environ. Microbiol.">
        <title>Metagenome sequence of Elaphomyces granulatus from sporocarp tissue reveals Ascomycota ectomycorrhizal fingerprints of genome expansion and a Proteobacteria-rich microbiome.</title>
        <authorList>
            <person name="Quandt C.A."/>
            <person name="Kohler A."/>
            <person name="Hesse C.N."/>
            <person name="Sharpton T.J."/>
            <person name="Martin F."/>
            <person name="Spatafora J.W."/>
        </authorList>
    </citation>
    <scope>NUCLEOTIDE SEQUENCE [LARGE SCALE GENOMIC DNA]</scope>
    <source>
        <strain evidence="1 2">OSC145934</strain>
    </source>
</reference>
<name>A0A232M776_9EURO</name>
<dbReference type="Proteomes" id="UP000243515">
    <property type="component" value="Unassembled WGS sequence"/>
</dbReference>
<proteinExistence type="predicted"/>
<evidence type="ECO:0000313" key="1">
    <source>
        <dbReference type="EMBL" id="OXV12236.1"/>
    </source>
</evidence>
<comment type="caution">
    <text evidence="1">The sequence shown here is derived from an EMBL/GenBank/DDBJ whole genome shotgun (WGS) entry which is preliminary data.</text>
</comment>
<evidence type="ECO:0000313" key="2">
    <source>
        <dbReference type="Proteomes" id="UP000243515"/>
    </source>
</evidence>
<accession>A0A232M776</accession>
<dbReference type="EMBL" id="NPHW01000018">
    <property type="protein sequence ID" value="OXV12236.1"/>
    <property type="molecule type" value="Genomic_DNA"/>
</dbReference>
<organism evidence="1 2">
    <name type="scientific">Elaphomyces granulatus</name>
    <dbReference type="NCBI Taxonomy" id="519963"/>
    <lineage>
        <taxon>Eukaryota</taxon>
        <taxon>Fungi</taxon>
        <taxon>Dikarya</taxon>
        <taxon>Ascomycota</taxon>
        <taxon>Pezizomycotina</taxon>
        <taxon>Eurotiomycetes</taxon>
        <taxon>Eurotiomycetidae</taxon>
        <taxon>Eurotiales</taxon>
        <taxon>Elaphomycetaceae</taxon>
        <taxon>Elaphomyces</taxon>
    </lineage>
</organism>
<dbReference type="AlphaFoldDB" id="A0A232M776"/>
<sequence>MSILPQVLEGWSQQPG</sequence>